<comment type="caution">
    <text evidence="3">The sequence shown here is derived from an EMBL/GenBank/DDBJ whole genome shotgun (WGS) entry which is preliminary data.</text>
</comment>
<reference evidence="3 4" key="1">
    <citation type="submission" date="2013-10" db="EMBL/GenBank/DDBJ databases">
        <title>Salinisphaera japonica YTM-1 Genome Sequencing.</title>
        <authorList>
            <person name="Lai Q."/>
            <person name="Li C."/>
            <person name="Shao Z."/>
        </authorList>
    </citation>
    <scope>NUCLEOTIDE SEQUENCE [LARGE SCALE GENOMIC DNA]</scope>
    <source>
        <strain evidence="3 4">YTM-1</strain>
    </source>
</reference>
<gene>
    <name evidence="3" type="ORF">SAJA_01115</name>
</gene>
<dbReference type="InParanoid" id="A0A423Q2I0"/>
<organism evidence="3 4">
    <name type="scientific">Salinisphaera japonica YTM-1</name>
    <dbReference type="NCBI Taxonomy" id="1209778"/>
    <lineage>
        <taxon>Bacteria</taxon>
        <taxon>Pseudomonadati</taxon>
        <taxon>Pseudomonadota</taxon>
        <taxon>Gammaproteobacteria</taxon>
        <taxon>Salinisphaerales</taxon>
        <taxon>Salinisphaeraceae</taxon>
        <taxon>Salinisphaera</taxon>
    </lineage>
</organism>
<keyword evidence="4" id="KW-1185">Reference proteome</keyword>
<dbReference type="OrthoDB" id="1654346at2"/>
<evidence type="ECO:0000313" key="4">
    <source>
        <dbReference type="Proteomes" id="UP000285310"/>
    </source>
</evidence>
<dbReference type="AlphaFoldDB" id="A0A423Q2I0"/>
<name>A0A423Q2I0_9GAMM</name>
<evidence type="ECO:0000313" key="3">
    <source>
        <dbReference type="EMBL" id="ROO32857.1"/>
    </source>
</evidence>
<comment type="similarity">
    <text evidence="1">Belongs to the TelA family.</text>
</comment>
<dbReference type="PANTHER" id="PTHR38432">
    <property type="entry name" value="TELA-LIKE PROTEIN SAOUHSC_01408"/>
    <property type="match status" value="1"/>
</dbReference>
<dbReference type="RefSeq" id="WP_123656795.1">
    <property type="nucleotide sequence ID" value="NZ_AYKG01000001.1"/>
</dbReference>
<proteinExistence type="inferred from homology"/>
<dbReference type="Proteomes" id="UP000285310">
    <property type="component" value="Unassembled WGS sequence"/>
</dbReference>
<feature type="compositionally biased region" description="Low complexity" evidence="2">
    <location>
        <begin position="12"/>
        <end position="22"/>
    </location>
</feature>
<feature type="region of interest" description="Disordered" evidence="2">
    <location>
        <begin position="1"/>
        <end position="49"/>
    </location>
</feature>
<dbReference type="PANTHER" id="PTHR38432:SF1">
    <property type="entry name" value="TELA-LIKE PROTEIN SAOUHSC_01408"/>
    <property type="match status" value="1"/>
</dbReference>
<accession>A0A423Q2I0</accession>
<dbReference type="InterPro" id="IPR008863">
    <property type="entry name" value="Toxic_anion-R_TelA"/>
</dbReference>
<sequence length="409" mass="44566">MSDPTQPDNRTASASPLSLSLPIDEIARDIDAQTPDTAPEAPPAAEPEDPELAATADAFVADVLAMDDEQAAAAHAKREAVDGMGAEIQRQAAHRSAMLQTPIRQLAQHGEDGGPVAKALTDLRGRMTDLDPNRHKLRDSGLARRLSFIPGVGDRLQRYFQKFETAQEAIDAIIRDLESGKDMLARDNVTLADDQDAMRATLSQLKRQIALGQLIDQRLVKAGDGLDTDNAKRRFIEEELIFPLRQRVVDLQQQLAVSQQGVLALEVVIRNNRELMRGVDRALNVTVSALNVAVTVALALANQRLVLDRVESLNKTTSDMIAGTASQLRSQGVDIQNRSASAMLDMEQLENAFADVLGAIDEVSRYRREALPKLSEQIGRLESMAQKGEAAITDMDRGNAAADEKNDTL</sequence>
<protein>
    <submittedName>
        <fullName evidence="3">Toxic anion resistance protein</fullName>
    </submittedName>
</protein>
<feature type="compositionally biased region" description="Polar residues" evidence="2">
    <location>
        <begin position="1"/>
        <end position="11"/>
    </location>
</feature>
<evidence type="ECO:0000256" key="2">
    <source>
        <dbReference type="SAM" id="MobiDB-lite"/>
    </source>
</evidence>
<dbReference type="Pfam" id="PF05816">
    <property type="entry name" value="TelA"/>
    <property type="match status" value="1"/>
</dbReference>
<evidence type="ECO:0000256" key="1">
    <source>
        <dbReference type="ARBA" id="ARBA00005541"/>
    </source>
</evidence>
<dbReference type="EMBL" id="AYKG01000001">
    <property type="protein sequence ID" value="ROO32857.1"/>
    <property type="molecule type" value="Genomic_DNA"/>
</dbReference>